<accession>A0A2H3CV69</accession>
<evidence type="ECO:0000313" key="2">
    <source>
        <dbReference type="Proteomes" id="UP000217790"/>
    </source>
</evidence>
<protein>
    <submittedName>
        <fullName evidence="1">Uncharacterized protein</fullName>
    </submittedName>
</protein>
<organism evidence="1 2">
    <name type="scientific">Armillaria gallica</name>
    <name type="common">Bulbous honey fungus</name>
    <name type="synonym">Armillaria bulbosa</name>
    <dbReference type="NCBI Taxonomy" id="47427"/>
    <lineage>
        <taxon>Eukaryota</taxon>
        <taxon>Fungi</taxon>
        <taxon>Dikarya</taxon>
        <taxon>Basidiomycota</taxon>
        <taxon>Agaricomycotina</taxon>
        <taxon>Agaricomycetes</taxon>
        <taxon>Agaricomycetidae</taxon>
        <taxon>Agaricales</taxon>
        <taxon>Marasmiineae</taxon>
        <taxon>Physalacriaceae</taxon>
        <taxon>Armillaria</taxon>
    </lineage>
</organism>
<dbReference type="AlphaFoldDB" id="A0A2H3CV69"/>
<proteinExistence type="predicted"/>
<evidence type="ECO:0000313" key="1">
    <source>
        <dbReference type="EMBL" id="PBK80013.1"/>
    </source>
</evidence>
<name>A0A2H3CV69_ARMGA</name>
<dbReference type="EMBL" id="KZ293755">
    <property type="protein sequence ID" value="PBK80013.1"/>
    <property type="molecule type" value="Genomic_DNA"/>
</dbReference>
<gene>
    <name evidence="1" type="ORF">ARMGADRAFT_96266</name>
</gene>
<sequence length="103" mass="11600">MWPPYLNVSFASSLPHLLWKISPTLQISLHLAREGDALNERHSITRRLCAGFERFEGEANIVRTLALLCFCSANSRQSCLCRIQDSLVRPLMPPLLPIEISPA</sequence>
<keyword evidence="2" id="KW-1185">Reference proteome</keyword>
<dbReference type="InParanoid" id="A0A2H3CV69"/>
<reference evidence="2" key="1">
    <citation type="journal article" date="2017" name="Nat. Ecol. Evol.">
        <title>Genome expansion and lineage-specific genetic innovations in the forest pathogenic fungi Armillaria.</title>
        <authorList>
            <person name="Sipos G."/>
            <person name="Prasanna A.N."/>
            <person name="Walter M.C."/>
            <person name="O'Connor E."/>
            <person name="Balint B."/>
            <person name="Krizsan K."/>
            <person name="Kiss B."/>
            <person name="Hess J."/>
            <person name="Varga T."/>
            <person name="Slot J."/>
            <person name="Riley R."/>
            <person name="Boka B."/>
            <person name="Rigling D."/>
            <person name="Barry K."/>
            <person name="Lee J."/>
            <person name="Mihaltcheva S."/>
            <person name="LaButti K."/>
            <person name="Lipzen A."/>
            <person name="Waldron R."/>
            <person name="Moloney N.M."/>
            <person name="Sperisen C."/>
            <person name="Kredics L."/>
            <person name="Vagvoelgyi C."/>
            <person name="Patrignani A."/>
            <person name="Fitzpatrick D."/>
            <person name="Nagy I."/>
            <person name="Doyle S."/>
            <person name="Anderson J.B."/>
            <person name="Grigoriev I.V."/>
            <person name="Gueldener U."/>
            <person name="Muensterkoetter M."/>
            <person name="Nagy L.G."/>
        </authorList>
    </citation>
    <scope>NUCLEOTIDE SEQUENCE [LARGE SCALE GENOMIC DNA]</scope>
    <source>
        <strain evidence="2">Ar21-2</strain>
    </source>
</reference>
<dbReference type="Proteomes" id="UP000217790">
    <property type="component" value="Unassembled WGS sequence"/>
</dbReference>